<name>A0AAD5ARR0_SILAS</name>
<dbReference type="InterPro" id="IPR001304">
    <property type="entry name" value="C-type_lectin-like"/>
</dbReference>
<dbReference type="Gene3D" id="3.10.100.10">
    <property type="entry name" value="Mannose-Binding Protein A, subunit A"/>
    <property type="match status" value="1"/>
</dbReference>
<dbReference type="AlphaFoldDB" id="A0AAD5ARR0"/>
<dbReference type="Pfam" id="PF00059">
    <property type="entry name" value="Lectin_C"/>
    <property type="match status" value="1"/>
</dbReference>
<keyword evidence="2" id="KW-1015">Disulfide bond</keyword>
<accession>A0AAD5ARR0</accession>
<dbReference type="Proteomes" id="UP001205998">
    <property type="component" value="Unassembled WGS sequence"/>
</dbReference>
<dbReference type="PROSITE" id="PS50041">
    <property type="entry name" value="C_TYPE_LECTIN_2"/>
    <property type="match status" value="1"/>
</dbReference>
<evidence type="ECO:0000256" key="2">
    <source>
        <dbReference type="ARBA" id="ARBA00023157"/>
    </source>
</evidence>
<dbReference type="SUPFAM" id="SSF56436">
    <property type="entry name" value="C-type lectin-like"/>
    <property type="match status" value="1"/>
</dbReference>
<proteinExistence type="predicted"/>
<dbReference type="SMART" id="SM00034">
    <property type="entry name" value="CLECT"/>
    <property type="match status" value="1"/>
</dbReference>
<evidence type="ECO:0000259" key="3">
    <source>
        <dbReference type="PROSITE" id="PS50041"/>
    </source>
</evidence>
<dbReference type="InterPro" id="IPR016186">
    <property type="entry name" value="C-type_lectin-like/link_sf"/>
</dbReference>
<dbReference type="InterPro" id="IPR016187">
    <property type="entry name" value="CTDL_fold"/>
</dbReference>
<reference evidence="4" key="1">
    <citation type="submission" date="2018-07" db="EMBL/GenBank/DDBJ databases">
        <title>Comparative genomics of catfishes provides insights into carnivory and benthic adaptation.</title>
        <authorList>
            <person name="Zhang Y."/>
            <person name="Wang D."/>
            <person name="Peng Z."/>
            <person name="Zheng S."/>
            <person name="Shao F."/>
            <person name="Tao W."/>
        </authorList>
    </citation>
    <scope>NUCLEOTIDE SEQUENCE</scope>
    <source>
        <strain evidence="4">Chongqing</strain>
    </source>
</reference>
<dbReference type="EMBL" id="MU551630">
    <property type="protein sequence ID" value="KAI5621698.1"/>
    <property type="molecule type" value="Genomic_DNA"/>
</dbReference>
<sequence length="146" mass="17056">MNKENQTCSLCEKGWKSLGLKCYYFSTSKLNWTQSRDECVEKGGHLVIITSRAEQDFVASQIQITHWIGLNDLDTEGQWMWVNNRLLKQMSVMFWYTAPEGPHEPDNWKMRDPFGENCGALGDENGNIHKWFDASCKRLKRFICEK</sequence>
<dbReference type="PROSITE" id="PS00615">
    <property type="entry name" value="C_TYPE_LECTIN_1"/>
    <property type="match status" value="1"/>
</dbReference>
<evidence type="ECO:0000313" key="5">
    <source>
        <dbReference type="Proteomes" id="UP001205998"/>
    </source>
</evidence>
<feature type="domain" description="C-type lectin" evidence="3">
    <location>
        <begin position="18"/>
        <end position="145"/>
    </location>
</feature>
<dbReference type="InterPro" id="IPR018378">
    <property type="entry name" value="C-type_lectin_CS"/>
</dbReference>
<dbReference type="InterPro" id="IPR050111">
    <property type="entry name" value="C-type_lectin/snaclec_domain"/>
</dbReference>
<keyword evidence="4" id="KW-0675">Receptor</keyword>
<organism evidence="4 5">
    <name type="scientific">Silurus asotus</name>
    <name type="common">Amur catfish</name>
    <name type="synonym">Parasilurus asotus</name>
    <dbReference type="NCBI Taxonomy" id="30991"/>
    <lineage>
        <taxon>Eukaryota</taxon>
        <taxon>Metazoa</taxon>
        <taxon>Chordata</taxon>
        <taxon>Craniata</taxon>
        <taxon>Vertebrata</taxon>
        <taxon>Euteleostomi</taxon>
        <taxon>Actinopterygii</taxon>
        <taxon>Neopterygii</taxon>
        <taxon>Teleostei</taxon>
        <taxon>Ostariophysi</taxon>
        <taxon>Siluriformes</taxon>
        <taxon>Siluridae</taxon>
        <taxon>Silurus</taxon>
    </lineage>
</organism>
<dbReference type="CDD" id="cd03590">
    <property type="entry name" value="CLECT_DC-SIGN_like"/>
    <property type="match status" value="1"/>
</dbReference>
<dbReference type="GO" id="GO:0030246">
    <property type="term" value="F:carbohydrate binding"/>
    <property type="evidence" value="ECO:0007669"/>
    <property type="project" value="UniProtKB-KW"/>
</dbReference>
<protein>
    <submittedName>
        <fullName evidence="4">Immune-related, lectin-like receptor 1</fullName>
    </submittedName>
</protein>
<evidence type="ECO:0000313" key="4">
    <source>
        <dbReference type="EMBL" id="KAI5621698.1"/>
    </source>
</evidence>
<gene>
    <name evidence="4" type="ORF">C0J50_18755</name>
</gene>
<keyword evidence="1" id="KW-0430">Lectin</keyword>
<dbReference type="InterPro" id="IPR033989">
    <property type="entry name" value="CD209-like_CTLD"/>
</dbReference>
<keyword evidence="5" id="KW-1185">Reference proteome</keyword>
<dbReference type="PANTHER" id="PTHR22803">
    <property type="entry name" value="MANNOSE, PHOSPHOLIPASE, LECTIN RECEPTOR RELATED"/>
    <property type="match status" value="1"/>
</dbReference>
<comment type="caution">
    <text evidence="4">The sequence shown here is derived from an EMBL/GenBank/DDBJ whole genome shotgun (WGS) entry which is preliminary data.</text>
</comment>
<evidence type="ECO:0000256" key="1">
    <source>
        <dbReference type="ARBA" id="ARBA00022734"/>
    </source>
</evidence>